<dbReference type="Proteomes" id="UP001476798">
    <property type="component" value="Unassembled WGS sequence"/>
</dbReference>
<evidence type="ECO:0000313" key="2">
    <source>
        <dbReference type="Proteomes" id="UP001476798"/>
    </source>
</evidence>
<proteinExistence type="predicted"/>
<comment type="caution">
    <text evidence="1">The sequence shown here is derived from an EMBL/GenBank/DDBJ whole genome shotgun (WGS) entry which is preliminary data.</text>
</comment>
<dbReference type="EMBL" id="JAHRIO010073868">
    <property type="protein sequence ID" value="MEQ2183024.1"/>
    <property type="molecule type" value="Genomic_DNA"/>
</dbReference>
<reference evidence="1 2" key="1">
    <citation type="submission" date="2021-06" db="EMBL/GenBank/DDBJ databases">
        <authorList>
            <person name="Palmer J.M."/>
        </authorList>
    </citation>
    <scope>NUCLEOTIDE SEQUENCE [LARGE SCALE GENOMIC DNA]</scope>
    <source>
        <strain evidence="1 2">GA_2019</strain>
        <tissue evidence="1">Muscle</tissue>
    </source>
</reference>
<keyword evidence="2" id="KW-1185">Reference proteome</keyword>
<protein>
    <submittedName>
        <fullName evidence="1">Uncharacterized protein</fullName>
    </submittedName>
</protein>
<name>A0ABV0PHW6_9TELE</name>
<gene>
    <name evidence="1" type="ORF">GOODEAATRI_028326</name>
</gene>
<accession>A0ABV0PHW6</accession>
<sequence length="91" mass="10025">MSDLWSTLRLASLFPTTSEENWPFISSARWAHVPPCCVLSQFTLTLWGTGPSVVNPSSPDFPRPSNNSCKTFDAQQICIGENTQPPVTLTI</sequence>
<evidence type="ECO:0000313" key="1">
    <source>
        <dbReference type="EMBL" id="MEQ2183024.1"/>
    </source>
</evidence>
<organism evidence="1 2">
    <name type="scientific">Goodea atripinnis</name>
    <dbReference type="NCBI Taxonomy" id="208336"/>
    <lineage>
        <taxon>Eukaryota</taxon>
        <taxon>Metazoa</taxon>
        <taxon>Chordata</taxon>
        <taxon>Craniata</taxon>
        <taxon>Vertebrata</taxon>
        <taxon>Euteleostomi</taxon>
        <taxon>Actinopterygii</taxon>
        <taxon>Neopterygii</taxon>
        <taxon>Teleostei</taxon>
        <taxon>Neoteleostei</taxon>
        <taxon>Acanthomorphata</taxon>
        <taxon>Ovalentaria</taxon>
        <taxon>Atherinomorphae</taxon>
        <taxon>Cyprinodontiformes</taxon>
        <taxon>Goodeidae</taxon>
        <taxon>Goodea</taxon>
    </lineage>
</organism>